<protein>
    <recommendedName>
        <fullName evidence="4">Early meiotic induction protein 1</fullName>
    </recommendedName>
</protein>
<dbReference type="EMBL" id="JBFCZG010000003">
    <property type="protein sequence ID" value="KAL3424663.1"/>
    <property type="molecule type" value="Genomic_DNA"/>
</dbReference>
<feature type="compositionally biased region" description="Polar residues" evidence="1">
    <location>
        <begin position="76"/>
        <end position="88"/>
    </location>
</feature>
<dbReference type="PANTHER" id="PTHR28052:SF1">
    <property type="entry name" value="UPF0545 PROTEIN C22ORF39"/>
    <property type="match status" value="1"/>
</dbReference>
<dbReference type="Proteomes" id="UP001629113">
    <property type="component" value="Unassembled WGS sequence"/>
</dbReference>
<organism evidence="2 3">
    <name type="scientific">Phlyctema vagabunda</name>
    <dbReference type="NCBI Taxonomy" id="108571"/>
    <lineage>
        <taxon>Eukaryota</taxon>
        <taxon>Fungi</taxon>
        <taxon>Dikarya</taxon>
        <taxon>Ascomycota</taxon>
        <taxon>Pezizomycotina</taxon>
        <taxon>Leotiomycetes</taxon>
        <taxon>Helotiales</taxon>
        <taxon>Dermateaceae</taxon>
        <taxon>Phlyctema</taxon>
    </lineage>
</organism>
<evidence type="ECO:0008006" key="4">
    <source>
        <dbReference type="Google" id="ProtNLM"/>
    </source>
</evidence>
<dbReference type="Pfam" id="PF11326">
    <property type="entry name" value="PANTS-like"/>
    <property type="match status" value="1"/>
</dbReference>
<name>A0ABR4PMV5_9HELO</name>
<reference evidence="2 3" key="1">
    <citation type="submission" date="2024-06" db="EMBL/GenBank/DDBJ databases">
        <title>Complete genome of Phlyctema vagabunda strain 19-DSS-EL-015.</title>
        <authorList>
            <person name="Fiorenzani C."/>
        </authorList>
    </citation>
    <scope>NUCLEOTIDE SEQUENCE [LARGE SCALE GENOMIC DNA]</scope>
    <source>
        <strain evidence="2 3">19-DSS-EL-015</strain>
    </source>
</reference>
<evidence type="ECO:0000313" key="2">
    <source>
        <dbReference type="EMBL" id="KAL3424663.1"/>
    </source>
</evidence>
<dbReference type="PANTHER" id="PTHR28052">
    <property type="entry name" value="UPF0545 PROTEIN C22ORF39"/>
    <property type="match status" value="1"/>
</dbReference>
<gene>
    <name evidence="2" type="ORF">PVAG01_03944</name>
</gene>
<sequence length="250" mass="28312">MGWLWSDSNAPPKDESSLTTSPNEKSSPSVPTPREAPRASTRDEVAEQELNSFIKELSADVQPSSTKYNRVPRQLPTPSKSTASSFNPKKNGPQADPESLGEALLPTTMSCREAFDSAFYCQSLGGQFNNLYRYGTVRSCSENWGDFWFCMRTRGRGDKEKEALIKDHYRQRERRRYGRIEGAVRVEDGKVVSDDVLGGPRSSEDIWKSRDRKMEWGEAFTTPAPVWQGSDEEWQRMERARRAGRVDGTS</sequence>
<accession>A0ABR4PMV5</accession>
<comment type="caution">
    <text evidence="2">The sequence shown here is derived from an EMBL/GenBank/DDBJ whole genome shotgun (WGS) entry which is preliminary data.</text>
</comment>
<proteinExistence type="predicted"/>
<evidence type="ECO:0000313" key="3">
    <source>
        <dbReference type="Proteomes" id="UP001629113"/>
    </source>
</evidence>
<evidence type="ECO:0000256" key="1">
    <source>
        <dbReference type="SAM" id="MobiDB-lite"/>
    </source>
</evidence>
<feature type="compositionally biased region" description="Basic and acidic residues" evidence="1">
    <location>
        <begin position="35"/>
        <end position="45"/>
    </location>
</feature>
<keyword evidence="3" id="KW-1185">Reference proteome</keyword>
<feature type="region of interest" description="Disordered" evidence="1">
    <location>
        <begin position="1"/>
        <end position="101"/>
    </location>
</feature>
<dbReference type="InterPro" id="IPR021475">
    <property type="entry name" value="Pants/Emi1-like"/>
</dbReference>
<feature type="compositionally biased region" description="Polar residues" evidence="1">
    <location>
        <begin position="17"/>
        <end position="29"/>
    </location>
</feature>